<accession>A0A6A6FLZ3</accession>
<dbReference type="Proteomes" id="UP000799539">
    <property type="component" value="Unassembled WGS sequence"/>
</dbReference>
<dbReference type="InterPro" id="IPR009003">
    <property type="entry name" value="Peptidase_S1_PA"/>
</dbReference>
<gene>
    <name evidence="1" type="ORF">CERZMDRAFT_95732</name>
</gene>
<sequence length="248" mass="26840">MREAISNADKEIKHWEAYKAAGSTLTKIEEADRNISDYQKERTRALEEQKTAKAMITLCDSLSADRNPASGSEFAFATGFVMSAAHCIHQDDFLEPFVVFGLIASKNLKSKLVKPSWAGGQAYQEMDGLGTVEHCAEGRLKRVVLDFGESASASPADLLTPSGAPSPPIHALNEFGYDLAIVETDCRRTMFAADFDALKGNSGGPLLRVSNGRASDEVVGIFVEGSDRGSQPIDGKFVLANKDCYLVR</sequence>
<protein>
    <recommendedName>
        <fullName evidence="3">Serine protease</fullName>
    </recommendedName>
</protein>
<name>A0A6A6FLZ3_9PEZI</name>
<evidence type="ECO:0008006" key="3">
    <source>
        <dbReference type="Google" id="ProtNLM"/>
    </source>
</evidence>
<organism evidence="1 2">
    <name type="scientific">Cercospora zeae-maydis SCOH1-5</name>
    <dbReference type="NCBI Taxonomy" id="717836"/>
    <lineage>
        <taxon>Eukaryota</taxon>
        <taxon>Fungi</taxon>
        <taxon>Dikarya</taxon>
        <taxon>Ascomycota</taxon>
        <taxon>Pezizomycotina</taxon>
        <taxon>Dothideomycetes</taxon>
        <taxon>Dothideomycetidae</taxon>
        <taxon>Mycosphaerellales</taxon>
        <taxon>Mycosphaerellaceae</taxon>
        <taxon>Cercospora</taxon>
    </lineage>
</organism>
<evidence type="ECO:0000313" key="1">
    <source>
        <dbReference type="EMBL" id="KAF2214467.1"/>
    </source>
</evidence>
<dbReference type="SUPFAM" id="SSF50494">
    <property type="entry name" value="Trypsin-like serine proteases"/>
    <property type="match status" value="1"/>
</dbReference>
<dbReference type="EMBL" id="ML992668">
    <property type="protein sequence ID" value="KAF2214467.1"/>
    <property type="molecule type" value="Genomic_DNA"/>
</dbReference>
<dbReference type="AlphaFoldDB" id="A0A6A6FLZ3"/>
<reference evidence="1" key="1">
    <citation type="journal article" date="2020" name="Stud. Mycol.">
        <title>101 Dothideomycetes genomes: a test case for predicting lifestyles and emergence of pathogens.</title>
        <authorList>
            <person name="Haridas S."/>
            <person name="Albert R."/>
            <person name="Binder M."/>
            <person name="Bloem J."/>
            <person name="Labutti K."/>
            <person name="Salamov A."/>
            <person name="Andreopoulos B."/>
            <person name="Baker S."/>
            <person name="Barry K."/>
            <person name="Bills G."/>
            <person name="Bluhm B."/>
            <person name="Cannon C."/>
            <person name="Castanera R."/>
            <person name="Culley D."/>
            <person name="Daum C."/>
            <person name="Ezra D."/>
            <person name="Gonzalez J."/>
            <person name="Henrissat B."/>
            <person name="Kuo A."/>
            <person name="Liang C."/>
            <person name="Lipzen A."/>
            <person name="Lutzoni F."/>
            <person name="Magnuson J."/>
            <person name="Mondo S."/>
            <person name="Nolan M."/>
            <person name="Ohm R."/>
            <person name="Pangilinan J."/>
            <person name="Park H.-J."/>
            <person name="Ramirez L."/>
            <person name="Alfaro M."/>
            <person name="Sun H."/>
            <person name="Tritt A."/>
            <person name="Yoshinaga Y."/>
            <person name="Zwiers L.-H."/>
            <person name="Turgeon B."/>
            <person name="Goodwin S."/>
            <person name="Spatafora J."/>
            <person name="Crous P."/>
            <person name="Grigoriev I."/>
        </authorList>
    </citation>
    <scope>NUCLEOTIDE SEQUENCE</scope>
    <source>
        <strain evidence="1">SCOH1-5</strain>
    </source>
</reference>
<keyword evidence="2" id="KW-1185">Reference proteome</keyword>
<proteinExistence type="predicted"/>
<evidence type="ECO:0000313" key="2">
    <source>
        <dbReference type="Proteomes" id="UP000799539"/>
    </source>
</evidence>